<organism evidence="1 2">
    <name type="scientific">Caerostris extrusa</name>
    <name type="common">Bark spider</name>
    <name type="synonym">Caerostris bankana</name>
    <dbReference type="NCBI Taxonomy" id="172846"/>
    <lineage>
        <taxon>Eukaryota</taxon>
        <taxon>Metazoa</taxon>
        <taxon>Ecdysozoa</taxon>
        <taxon>Arthropoda</taxon>
        <taxon>Chelicerata</taxon>
        <taxon>Arachnida</taxon>
        <taxon>Araneae</taxon>
        <taxon>Araneomorphae</taxon>
        <taxon>Entelegynae</taxon>
        <taxon>Araneoidea</taxon>
        <taxon>Araneidae</taxon>
        <taxon>Caerostris</taxon>
    </lineage>
</organism>
<proteinExistence type="predicted"/>
<dbReference type="Proteomes" id="UP001054945">
    <property type="component" value="Unassembled WGS sequence"/>
</dbReference>
<accession>A0AAV4XZC2</accession>
<evidence type="ECO:0000313" key="2">
    <source>
        <dbReference type="Proteomes" id="UP001054945"/>
    </source>
</evidence>
<reference evidence="1 2" key="1">
    <citation type="submission" date="2021-06" db="EMBL/GenBank/DDBJ databases">
        <title>Caerostris extrusa draft genome.</title>
        <authorList>
            <person name="Kono N."/>
            <person name="Arakawa K."/>
        </authorList>
    </citation>
    <scope>NUCLEOTIDE SEQUENCE [LARGE SCALE GENOMIC DNA]</scope>
</reference>
<gene>
    <name evidence="1" type="ORF">CEXT_276191</name>
</gene>
<comment type="caution">
    <text evidence="1">The sequence shown here is derived from an EMBL/GenBank/DDBJ whole genome shotgun (WGS) entry which is preliminary data.</text>
</comment>
<protein>
    <submittedName>
        <fullName evidence="1">Uncharacterized protein</fullName>
    </submittedName>
</protein>
<sequence length="107" mass="12092">MRSSNANLGTPSSNVHSMFSLRDADLTTVQVLESLLVVVEYLPLNVTTHEITMICVRRFHRFLRLDSGMLSGVICDNAEFLECIFYGSEGQEGKRRRTDIATLVRLQ</sequence>
<dbReference type="AlphaFoldDB" id="A0AAV4XZC2"/>
<evidence type="ECO:0000313" key="1">
    <source>
        <dbReference type="EMBL" id="GIZ00437.1"/>
    </source>
</evidence>
<dbReference type="EMBL" id="BPLR01018541">
    <property type="protein sequence ID" value="GIZ00437.1"/>
    <property type="molecule type" value="Genomic_DNA"/>
</dbReference>
<name>A0AAV4XZC2_CAEEX</name>
<keyword evidence="2" id="KW-1185">Reference proteome</keyword>